<dbReference type="Proteomes" id="UP000255050">
    <property type="component" value="Unassembled WGS sequence"/>
</dbReference>
<evidence type="ECO:0000313" key="2">
    <source>
        <dbReference type="Proteomes" id="UP000255050"/>
    </source>
</evidence>
<accession>A0A7H4MXZ9</accession>
<dbReference type="AlphaFoldDB" id="A0A7H4MXZ9"/>
<dbReference type="EMBL" id="UGJR01000006">
    <property type="protein sequence ID" value="STT07962.1"/>
    <property type="molecule type" value="Genomic_DNA"/>
</dbReference>
<name>A0A7H4MXZ9_9ENTR</name>
<gene>
    <name evidence="1" type="ORF">NCTC11694_07590</name>
</gene>
<reference evidence="1 2" key="1">
    <citation type="submission" date="2018-06" db="EMBL/GenBank/DDBJ databases">
        <authorList>
            <consortium name="Pathogen Informatics"/>
            <person name="Doyle S."/>
        </authorList>
    </citation>
    <scope>NUCLEOTIDE SEQUENCE [LARGE SCALE GENOMIC DNA]</scope>
    <source>
        <strain evidence="1 2">NCTC11694</strain>
    </source>
</reference>
<protein>
    <submittedName>
        <fullName evidence="1">Uncharacterized protein</fullName>
    </submittedName>
</protein>
<sequence length="106" mass="12329">MLESVSIKIAIVQRLVGQDEIIKRHHLNIEIVLLFRHFLRHRPDFLVNACAYAHFDVVGVLLARFAGGQQQRACDNQRYRDFFNVKIIFPESFLKLPAIHCRKTSA</sequence>
<comment type="caution">
    <text evidence="1">The sequence shown here is derived from an EMBL/GenBank/DDBJ whole genome shotgun (WGS) entry which is preliminary data.</text>
</comment>
<organism evidence="1 2">
    <name type="scientific">Klebsiella michiganensis</name>
    <dbReference type="NCBI Taxonomy" id="1134687"/>
    <lineage>
        <taxon>Bacteria</taxon>
        <taxon>Pseudomonadati</taxon>
        <taxon>Pseudomonadota</taxon>
        <taxon>Gammaproteobacteria</taxon>
        <taxon>Enterobacterales</taxon>
        <taxon>Enterobacteriaceae</taxon>
        <taxon>Klebsiella/Raoultella group</taxon>
        <taxon>Klebsiella</taxon>
    </lineage>
</organism>
<proteinExistence type="predicted"/>
<evidence type="ECO:0000313" key="1">
    <source>
        <dbReference type="EMBL" id="STT07962.1"/>
    </source>
</evidence>